<keyword evidence="1" id="KW-0812">Transmembrane</keyword>
<gene>
    <name evidence="2" type="ORF">ACIPEN_03025</name>
</gene>
<evidence type="ECO:0000256" key="1">
    <source>
        <dbReference type="SAM" id="Phobius"/>
    </source>
</evidence>
<evidence type="ECO:0000313" key="2">
    <source>
        <dbReference type="EMBL" id="MFJ3044783.1"/>
    </source>
</evidence>
<sequence>MISEKEVDIQTYMASLSERGVKYNDGVAYIMPESSSDGLDLLSEHSPDLRKDFKEYGIDSVVVKAAQYKYLALRSADIILPLIFGIPFAIFANFATDWIRKNVSGNKTVRLKFIKEDEGKYKEIVVEGTGDDVKKILDSLKDH</sequence>
<proteinExistence type="predicted"/>
<keyword evidence="3" id="KW-1185">Reference proteome</keyword>
<name>A0ABW8EVD1_9BURK</name>
<protein>
    <submittedName>
        <fullName evidence="2">Uncharacterized protein</fullName>
    </submittedName>
</protein>
<accession>A0ABW8EVD1</accession>
<reference evidence="2 3" key="1">
    <citation type="submission" date="2024-10" db="EMBL/GenBank/DDBJ databases">
        <title>The Natural Products Discovery Center: Release of the First 8490 Sequenced Strains for Exploring Actinobacteria Biosynthetic Diversity.</title>
        <authorList>
            <person name="Kalkreuter E."/>
            <person name="Kautsar S.A."/>
            <person name="Yang D."/>
            <person name="Bader C.D."/>
            <person name="Teijaro C.N."/>
            <person name="Fluegel L."/>
            <person name="Davis C.M."/>
            <person name="Simpson J.R."/>
            <person name="Lauterbach L."/>
            <person name="Steele A.D."/>
            <person name="Gui C."/>
            <person name="Meng S."/>
            <person name="Li G."/>
            <person name="Viehrig K."/>
            <person name="Ye F."/>
            <person name="Su P."/>
            <person name="Kiefer A.F."/>
            <person name="Nichols A."/>
            <person name="Cepeda A.J."/>
            <person name="Yan W."/>
            <person name="Fan B."/>
            <person name="Jiang Y."/>
            <person name="Adhikari A."/>
            <person name="Zheng C.-J."/>
            <person name="Schuster L."/>
            <person name="Cowan T.M."/>
            <person name="Smanski M.J."/>
            <person name="Chevrette M.G."/>
            <person name="De Carvalho L.P.S."/>
            <person name="Shen B."/>
        </authorList>
    </citation>
    <scope>NUCLEOTIDE SEQUENCE [LARGE SCALE GENOMIC DNA]</scope>
    <source>
        <strain evidence="2 3">NPDC087045</strain>
    </source>
</reference>
<feature type="transmembrane region" description="Helical" evidence="1">
    <location>
        <begin position="78"/>
        <end position="99"/>
    </location>
</feature>
<dbReference type="EMBL" id="JBIUZV010000002">
    <property type="protein sequence ID" value="MFJ3044783.1"/>
    <property type="molecule type" value="Genomic_DNA"/>
</dbReference>
<comment type="caution">
    <text evidence="2">The sequence shown here is derived from an EMBL/GenBank/DDBJ whole genome shotgun (WGS) entry which is preliminary data.</text>
</comment>
<dbReference type="Proteomes" id="UP001617427">
    <property type="component" value="Unassembled WGS sequence"/>
</dbReference>
<evidence type="ECO:0000313" key="3">
    <source>
        <dbReference type="Proteomes" id="UP001617427"/>
    </source>
</evidence>
<dbReference type="RefSeq" id="WP_402698275.1">
    <property type="nucleotide sequence ID" value="NZ_JBIUZV010000002.1"/>
</dbReference>
<keyword evidence="1" id="KW-1133">Transmembrane helix</keyword>
<keyword evidence="1" id="KW-0472">Membrane</keyword>
<organism evidence="2 3">
    <name type="scientific">Herbaspirillum chlorophenolicum</name>
    <dbReference type="NCBI Taxonomy" id="211589"/>
    <lineage>
        <taxon>Bacteria</taxon>
        <taxon>Pseudomonadati</taxon>
        <taxon>Pseudomonadota</taxon>
        <taxon>Betaproteobacteria</taxon>
        <taxon>Burkholderiales</taxon>
        <taxon>Oxalobacteraceae</taxon>
        <taxon>Herbaspirillum</taxon>
    </lineage>
</organism>